<comment type="caution">
    <text evidence="2">The sequence shown here is derived from an EMBL/GenBank/DDBJ whole genome shotgun (WGS) entry which is preliminary data.</text>
</comment>
<protein>
    <recommendedName>
        <fullName evidence="4">Chromosome partition protein Smc</fullName>
    </recommendedName>
</protein>
<keyword evidence="1" id="KW-0175">Coiled coil</keyword>
<evidence type="ECO:0000313" key="3">
    <source>
        <dbReference type="Proteomes" id="UP001162131"/>
    </source>
</evidence>
<evidence type="ECO:0000256" key="1">
    <source>
        <dbReference type="SAM" id="Coils"/>
    </source>
</evidence>
<gene>
    <name evidence="2" type="ORF">BSTOLATCC_MIC28671</name>
</gene>
<dbReference type="AlphaFoldDB" id="A0AAU9JI54"/>
<sequence>MGACYSENPNKFYEDISSSAENLKLQKAIREKKIERIKLSELNKLLNSYIDEEQKRFSEFISFLTNVVGAPSSLIEEIQDSNTVSTWIKNTQNDLLSNCSEKTQEYFSTIDYLARVKESVDSLENHMNLFLEQEIKNLRARYNDREIKRETKSLKQRIRQKIEENSPNDLLLKIQFLVNKFEISKDVNTIKGAIQERIENHYKRENVELIENIKCLDFMKLDLEGKNNELEKEMAKLKNNIAAQQIELTSLKENLSAKDKLKLSLESKNNELEKEIEELKASITNQKKEISSLNEGLSLKNDFEWKNKELEKEVDKLKNSIANQQIQISELNENLLLKDNIKLELEEKNRKLESDTKELKGALANQQIQISSLNEDLIIKDTEASVYKNQATVLDEELNNLKTSLTLMKIENKDLNKEIAGLKQTLNQASAEIREFQERNNLI</sequence>
<reference evidence="2" key="1">
    <citation type="submission" date="2021-09" db="EMBL/GenBank/DDBJ databases">
        <authorList>
            <consortium name="AG Swart"/>
            <person name="Singh M."/>
            <person name="Singh A."/>
            <person name="Seah K."/>
            <person name="Emmerich C."/>
        </authorList>
    </citation>
    <scope>NUCLEOTIDE SEQUENCE</scope>
    <source>
        <strain evidence="2">ATCC30299</strain>
    </source>
</reference>
<dbReference type="EMBL" id="CAJZBQ010000028">
    <property type="protein sequence ID" value="CAG9321389.1"/>
    <property type="molecule type" value="Genomic_DNA"/>
</dbReference>
<feature type="coiled-coil region" evidence="1">
    <location>
        <begin position="113"/>
        <end position="148"/>
    </location>
</feature>
<organism evidence="2 3">
    <name type="scientific">Blepharisma stoltei</name>
    <dbReference type="NCBI Taxonomy" id="1481888"/>
    <lineage>
        <taxon>Eukaryota</taxon>
        <taxon>Sar</taxon>
        <taxon>Alveolata</taxon>
        <taxon>Ciliophora</taxon>
        <taxon>Postciliodesmatophora</taxon>
        <taxon>Heterotrichea</taxon>
        <taxon>Heterotrichida</taxon>
        <taxon>Blepharismidae</taxon>
        <taxon>Blepharisma</taxon>
    </lineage>
</organism>
<accession>A0AAU9JI54</accession>
<dbReference type="Proteomes" id="UP001162131">
    <property type="component" value="Unassembled WGS sequence"/>
</dbReference>
<evidence type="ECO:0000313" key="2">
    <source>
        <dbReference type="EMBL" id="CAG9321389.1"/>
    </source>
</evidence>
<feature type="coiled-coil region" evidence="1">
    <location>
        <begin position="216"/>
        <end position="439"/>
    </location>
</feature>
<keyword evidence="3" id="KW-1185">Reference proteome</keyword>
<evidence type="ECO:0008006" key="4">
    <source>
        <dbReference type="Google" id="ProtNLM"/>
    </source>
</evidence>
<name>A0AAU9JI54_9CILI</name>
<proteinExistence type="predicted"/>